<sequence length="149" mass="16795">MANPMILKGFSFKSVKRHLQLGAVMLYDLCRNRYELCGFDWHAVLPKPSMPKLGKLSPAKRSLAEPVKNGPKRKISPKTQKLAKADDPNLKQRVGTKESRPIVVLQAVREKGCRQIIFKARIMRFLRKSARAAPRPPALSSVVIFIALH</sequence>
<proteinExistence type="predicted"/>
<evidence type="ECO:0000313" key="3">
    <source>
        <dbReference type="Proteomes" id="UP000299102"/>
    </source>
</evidence>
<gene>
    <name evidence="2" type="ORF">EVAR_63077_1</name>
</gene>
<feature type="region of interest" description="Disordered" evidence="1">
    <location>
        <begin position="55"/>
        <end position="91"/>
    </location>
</feature>
<accession>A0A4C1ZYD4</accession>
<name>A0A4C1ZYD4_EUMVA</name>
<organism evidence="2 3">
    <name type="scientific">Eumeta variegata</name>
    <name type="common">Bagworm moth</name>
    <name type="synonym">Eumeta japonica</name>
    <dbReference type="NCBI Taxonomy" id="151549"/>
    <lineage>
        <taxon>Eukaryota</taxon>
        <taxon>Metazoa</taxon>
        <taxon>Ecdysozoa</taxon>
        <taxon>Arthropoda</taxon>
        <taxon>Hexapoda</taxon>
        <taxon>Insecta</taxon>
        <taxon>Pterygota</taxon>
        <taxon>Neoptera</taxon>
        <taxon>Endopterygota</taxon>
        <taxon>Lepidoptera</taxon>
        <taxon>Glossata</taxon>
        <taxon>Ditrysia</taxon>
        <taxon>Tineoidea</taxon>
        <taxon>Psychidae</taxon>
        <taxon>Oiketicinae</taxon>
        <taxon>Eumeta</taxon>
    </lineage>
</organism>
<evidence type="ECO:0000256" key="1">
    <source>
        <dbReference type="SAM" id="MobiDB-lite"/>
    </source>
</evidence>
<dbReference type="Proteomes" id="UP000299102">
    <property type="component" value="Unassembled WGS sequence"/>
</dbReference>
<keyword evidence="3" id="KW-1185">Reference proteome</keyword>
<reference evidence="2 3" key="1">
    <citation type="journal article" date="2019" name="Commun. Biol.">
        <title>The bagworm genome reveals a unique fibroin gene that provides high tensile strength.</title>
        <authorList>
            <person name="Kono N."/>
            <person name="Nakamura H."/>
            <person name="Ohtoshi R."/>
            <person name="Tomita M."/>
            <person name="Numata K."/>
            <person name="Arakawa K."/>
        </authorList>
    </citation>
    <scope>NUCLEOTIDE SEQUENCE [LARGE SCALE GENOMIC DNA]</scope>
</reference>
<dbReference type="AlphaFoldDB" id="A0A4C1ZYD4"/>
<evidence type="ECO:0000313" key="2">
    <source>
        <dbReference type="EMBL" id="GBP92502.1"/>
    </source>
</evidence>
<dbReference type="EMBL" id="BGZK01002279">
    <property type="protein sequence ID" value="GBP92502.1"/>
    <property type="molecule type" value="Genomic_DNA"/>
</dbReference>
<protein>
    <submittedName>
        <fullName evidence="2">Uncharacterized protein</fullName>
    </submittedName>
</protein>
<comment type="caution">
    <text evidence="2">The sequence shown here is derived from an EMBL/GenBank/DDBJ whole genome shotgun (WGS) entry which is preliminary data.</text>
</comment>